<gene>
    <name evidence="1" type="ORF">OKIOD_LOCUS16056</name>
</gene>
<keyword evidence="2" id="KW-1185">Reference proteome</keyword>
<evidence type="ECO:0000313" key="1">
    <source>
        <dbReference type="EMBL" id="CAG5113156.1"/>
    </source>
</evidence>
<name>A0ABN7TER9_OIKDI</name>
<dbReference type="Proteomes" id="UP001158576">
    <property type="component" value="Chromosome 2"/>
</dbReference>
<accession>A0ABN7TER9</accession>
<sequence length="530" mass="59074">MNHQQWYKDSCNYYVCKEGSIEVVYFCTTTTTQSTTTRDPSAGSCTFENEVYQNGQIWYLDQCIGYSCYMGVVHQFNNCHSTTKPPSYPTQSTLPPQKPCWFQGIEYHSGARWNKDQCHTYICNDGEIGFFNHCPETQTTSTPPVGCTTPTGQFYYHGQIWKTGTCLQHTCISGEVTTSDVCTGGGYGVSSTRSCWMCDAHSYEECLQIGMRQTCPGDSVCFLEVRSRGGHMERMCTGCQQREACQGNKLNNQDQCFMHGYNANGSPDSVCRDCCSSSDCSLEINMNHPMIAAFPPLQTHSYNSGKSCDAIYTPDEKHHSHGDTWGAGICPHDSTTPMYEWTCLDGKVHFTEPCKIAYAQPGSECVNGAPHNAGYNIGTCSITGGPLATWKCSNGQLTYENPCYEAFLGSQSTYSSGSTSQYYQTYDSNNNPSTNVEEELLILAVDSSFGVYLINGAYLSAEQHSFTEQYLLQEMERFGHASWVENGFPDDPITSVDYYNRINFEDGTSLTQNEHNMSGEEISLLRDLLK</sequence>
<dbReference type="CDD" id="cd23539">
    <property type="entry name" value="TFP_LU_ECD_CinHb4_like"/>
    <property type="match status" value="1"/>
</dbReference>
<organism evidence="1 2">
    <name type="scientific">Oikopleura dioica</name>
    <name type="common">Tunicate</name>
    <dbReference type="NCBI Taxonomy" id="34765"/>
    <lineage>
        <taxon>Eukaryota</taxon>
        <taxon>Metazoa</taxon>
        <taxon>Chordata</taxon>
        <taxon>Tunicata</taxon>
        <taxon>Appendicularia</taxon>
        <taxon>Copelata</taxon>
        <taxon>Oikopleuridae</taxon>
        <taxon>Oikopleura</taxon>
    </lineage>
</organism>
<dbReference type="SUPFAM" id="SSF57603">
    <property type="entry name" value="FnI-like domain"/>
    <property type="match status" value="2"/>
</dbReference>
<dbReference type="Gene3D" id="2.10.70.10">
    <property type="entry name" value="Complement Module, domain 1"/>
    <property type="match status" value="1"/>
</dbReference>
<reference evidence="1 2" key="1">
    <citation type="submission" date="2021-04" db="EMBL/GenBank/DDBJ databases">
        <authorList>
            <person name="Bliznina A."/>
        </authorList>
    </citation>
    <scope>NUCLEOTIDE SEQUENCE [LARGE SCALE GENOMIC DNA]</scope>
</reference>
<dbReference type="EMBL" id="OU015567">
    <property type="protein sequence ID" value="CAG5113156.1"/>
    <property type="molecule type" value="Genomic_DNA"/>
</dbReference>
<evidence type="ECO:0000313" key="2">
    <source>
        <dbReference type="Proteomes" id="UP001158576"/>
    </source>
</evidence>
<protein>
    <submittedName>
        <fullName evidence="1">Oidioi.mRNA.OKI2018_I69.chr2.g7291.t1.cds</fullName>
    </submittedName>
</protein>
<proteinExistence type="predicted"/>